<sequence>MTIRPHIHVGLTISLVLLSSASMAAQWHDVADIRAAAERTLGGNGVHAEASSLDQRLRLAVCTEPLVADPGRAAPGATRVTVRVACPAPNWSLYVPVRLSRQQSVVVLTRAVNRGHVITAADVEVITRQARSGYPVLRDAAHAVGQRLRRPAAAGTELTPSWLETPAVIRRGQRVILVARSGGLEIRTNGEAMSDGGTGQQIQVRNLSSGRMVSARVRNGDIVDVAF</sequence>
<reference evidence="9 10" key="1">
    <citation type="submission" date="2023-09" db="EMBL/GenBank/DDBJ databases">
        <authorList>
            <person name="Rey-Velasco X."/>
        </authorList>
    </citation>
    <scope>NUCLEOTIDE SEQUENCE [LARGE SCALE GENOMIC DNA]</scope>
    <source>
        <strain evidence="9 10">P385</strain>
    </source>
</reference>
<evidence type="ECO:0000256" key="5">
    <source>
        <dbReference type="ARBA" id="ARBA00022764"/>
    </source>
</evidence>
<keyword evidence="10" id="KW-1185">Reference proteome</keyword>
<dbReference type="CDD" id="cd11614">
    <property type="entry name" value="SAF_CpaB_FlgA_like"/>
    <property type="match status" value="1"/>
</dbReference>
<feature type="signal peptide" evidence="7">
    <location>
        <begin position="1"/>
        <end position="24"/>
    </location>
</feature>
<accession>A0ABU3B6Z2</accession>
<dbReference type="InterPro" id="IPR017585">
    <property type="entry name" value="SAF_FlgA"/>
</dbReference>
<dbReference type="Pfam" id="PF17656">
    <property type="entry name" value="ChapFlgA_N"/>
    <property type="match status" value="1"/>
</dbReference>
<keyword evidence="4 7" id="KW-0732">Signal</keyword>
<evidence type="ECO:0000256" key="7">
    <source>
        <dbReference type="RuleBase" id="RU362063"/>
    </source>
</evidence>
<keyword evidence="9" id="KW-0966">Cell projection</keyword>
<evidence type="ECO:0000259" key="8">
    <source>
        <dbReference type="SMART" id="SM00858"/>
    </source>
</evidence>
<dbReference type="Gene3D" id="2.30.30.760">
    <property type="match status" value="1"/>
</dbReference>
<comment type="subcellular location">
    <subcellularLocation>
        <location evidence="1 7">Periplasm</location>
    </subcellularLocation>
</comment>
<dbReference type="PANTHER" id="PTHR36307">
    <property type="entry name" value="FLAGELLA BASAL BODY P-RING FORMATION PROTEIN FLGA"/>
    <property type="match status" value="1"/>
</dbReference>
<keyword evidence="9" id="KW-0969">Cilium</keyword>
<dbReference type="EMBL" id="JAVRHY010000005">
    <property type="protein sequence ID" value="MDT0618222.1"/>
    <property type="molecule type" value="Genomic_DNA"/>
</dbReference>
<proteinExistence type="inferred from homology"/>
<gene>
    <name evidence="9" type="primary">flgA</name>
    <name evidence="9" type="ORF">RM531_07025</name>
</gene>
<dbReference type="InterPro" id="IPR013974">
    <property type="entry name" value="SAF"/>
</dbReference>
<dbReference type="RefSeq" id="WP_311658305.1">
    <property type="nucleotide sequence ID" value="NZ_JAVRHY010000005.1"/>
</dbReference>
<evidence type="ECO:0000256" key="6">
    <source>
        <dbReference type="ARBA" id="ARBA00025643"/>
    </source>
</evidence>
<organism evidence="9 10">
    <name type="scientific">Spectribacter acetivorans</name>
    <dbReference type="NCBI Taxonomy" id="3075603"/>
    <lineage>
        <taxon>Bacteria</taxon>
        <taxon>Pseudomonadati</taxon>
        <taxon>Pseudomonadota</taxon>
        <taxon>Gammaproteobacteria</taxon>
        <taxon>Salinisphaerales</taxon>
        <taxon>Salinisphaeraceae</taxon>
        <taxon>Spectribacter</taxon>
    </lineage>
</organism>
<feature type="domain" description="SAF" evidence="8">
    <location>
        <begin position="103"/>
        <end position="164"/>
    </location>
</feature>
<evidence type="ECO:0000256" key="3">
    <source>
        <dbReference type="ARBA" id="ARBA00014754"/>
    </source>
</evidence>
<evidence type="ECO:0000256" key="4">
    <source>
        <dbReference type="ARBA" id="ARBA00022729"/>
    </source>
</evidence>
<keyword evidence="7" id="KW-1005">Bacterial flagellum biogenesis</keyword>
<protein>
    <recommendedName>
        <fullName evidence="3 7">Flagella basal body P-ring formation protein FlgA</fullName>
    </recommendedName>
</protein>
<dbReference type="Pfam" id="PF13144">
    <property type="entry name" value="ChapFlgA"/>
    <property type="match status" value="1"/>
</dbReference>
<evidence type="ECO:0000313" key="10">
    <source>
        <dbReference type="Proteomes" id="UP001259982"/>
    </source>
</evidence>
<dbReference type="InterPro" id="IPR039246">
    <property type="entry name" value="Flagellar_FlgA"/>
</dbReference>
<keyword evidence="9" id="KW-0282">Flagellum</keyword>
<evidence type="ECO:0000313" key="9">
    <source>
        <dbReference type="EMBL" id="MDT0618222.1"/>
    </source>
</evidence>
<keyword evidence="5 7" id="KW-0574">Periplasm</keyword>
<dbReference type="SMART" id="SM00858">
    <property type="entry name" value="SAF"/>
    <property type="match status" value="1"/>
</dbReference>
<name>A0ABU3B6Z2_9GAMM</name>
<comment type="caution">
    <text evidence="9">The sequence shown here is derived from an EMBL/GenBank/DDBJ whole genome shotgun (WGS) entry which is preliminary data.</text>
</comment>
<comment type="similarity">
    <text evidence="2 7">Belongs to the FlgA family.</text>
</comment>
<feature type="chain" id="PRO_5044964998" description="Flagella basal body P-ring formation protein FlgA" evidence="7">
    <location>
        <begin position="25"/>
        <end position="227"/>
    </location>
</feature>
<evidence type="ECO:0000256" key="1">
    <source>
        <dbReference type="ARBA" id="ARBA00004418"/>
    </source>
</evidence>
<dbReference type="Proteomes" id="UP001259982">
    <property type="component" value="Unassembled WGS sequence"/>
</dbReference>
<evidence type="ECO:0000256" key="2">
    <source>
        <dbReference type="ARBA" id="ARBA00010474"/>
    </source>
</evidence>
<comment type="function">
    <text evidence="6 7">Involved in the assembly process of the P-ring formation. It may associate with FlgF on the rod constituting a structure essential for the P-ring assembly or may act as a modulator protein for the P-ring assembly.</text>
</comment>
<dbReference type="Gene3D" id="3.90.1210.10">
    <property type="entry name" value="Antifreeze-like/N-acetylneuraminic acid synthase C-terminal domain"/>
    <property type="match status" value="1"/>
</dbReference>
<dbReference type="InterPro" id="IPR041231">
    <property type="entry name" value="FlgA_N"/>
</dbReference>
<dbReference type="NCBIfam" id="TIGR03170">
    <property type="entry name" value="flgA_cterm"/>
    <property type="match status" value="1"/>
</dbReference>
<dbReference type="PANTHER" id="PTHR36307:SF1">
    <property type="entry name" value="FLAGELLA BASAL BODY P-RING FORMATION PROTEIN FLGA"/>
    <property type="match status" value="1"/>
</dbReference>